<gene>
    <name evidence="1" type="ORF">AU14_13015</name>
</gene>
<reference evidence="1 2" key="1">
    <citation type="journal article" date="2014" name="Genome Announc.">
        <title>Draft Genome Sequences of Marinobacter similis A3d10T and Marinobacter salarius R9SW1T.</title>
        <authorList>
            <person name="Ivanova E.P."/>
            <person name="Ng H.J."/>
            <person name="Webb H.K."/>
            <person name="Feng G."/>
            <person name="Oshima K."/>
            <person name="Hattori M."/>
            <person name="Ohkuma M."/>
            <person name="Sergeev A.F."/>
            <person name="Mikhailov V.V."/>
            <person name="Crawford R.J."/>
            <person name="Sawabe T."/>
        </authorList>
    </citation>
    <scope>NUCLEOTIDE SEQUENCE [LARGE SCALE GENOMIC DNA]</scope>
    <source>
        <strain evidence="1 2">A3d10</strain>
    </source>
</reference>
<evidence type="ECO:0000313" key="1">
    <source>
        <dbReference type="EMBL" id="AHI30146.1"/>
    </source>
</evidence>
<sequence length="212" mass="22924">MIGSAGLEGNEIMEQIELEIMALGKGDLAQLVSLTTFVHQSYLSGAIFGIYRQAFFNKAAIEITPLTGTSLDGVAQVIVLAVIEDIALGRLLGQVVGKLAVTRGCTADFHCTRHHPYGFTRPDGQDQSGAVIGIALLHAPGDLRLVVTQCPQGLARLVDRRRRIPPQIRSVTSLNLADKGFSVGFECRKVALDFDLDLLSPTGQWQPQDQKC</sequence>
<proteinExistence type="predicted"/>
<dbReference type="STRING" id="1420916.AU14_13015"/>
<accession>W5YM20</accession>
<dbReference type="AlphaFoldDB" id="W5YM20"/>
<protein>
    <submittedName>
        <fullName evidence="1">Uncharacterized protein</fullName>
    </submittedName>
</protein>
<dbReference type="HOGENOM" id="CLU_1298538_0_0_6"/>
<keyword evidence="2" id="KW-1185">Reference proteome</keyword>
<dbReference type="Proteomes" id="UP000061489">
    <property type="component" value="Chromosome"/>
</dbReference>
<name>W5YM20_9GAMM</name>
<dbReference type="KEGG" id="msx:AU14_13015"/>
<evidence type="ECO:0000313" key="2">
    <source>
        <dbReference type="Proteomes" id="UP000061489"/>
    </source>
</evidence>
<dbReference type="EMBL" id="CP007151">
    <property type="protein sequence ID" value="AHI30146.1"/>
    <property type="molecule type" value="Genomic_DNA"/>
</dbReference>
<organism evidence="1 2">
    <name type="scientific">Marinobacter similis</name>
    <dbReference type="NCBI Taxonomy" id="1420916"/>
    <lineage>
        <taxon>Bacteria</taxon>
        <taxon>Pseudomonadati</taxon>
        <taxon>Pseudomonadota</taxon>
        <taxon>Gammaproteobacteria</taxon>
        <taxon>Pseudomonadales</taxon>
        <taxon>Marinobacteraceae</taxon>
        <taxon>Marinobacter</taxon>
    </lineage>
</organism>